<keyword evidence="6" id="KW-0805">Transcription regulation</keyword>
<dbReference type="Pfam" id="PF12833">
    <property type="entry name" value="HTH_18"/>
    <property type="match status" value="1"/>
</dbReference>
<dbReference type="GO" id="GO:0000160">
    <property type="term" value="P:phosphorelay signal transduction system"/>
    <property type="evidence" value="ECO:0007669"/>
    <property type="project" value="UniProtKB-KW"/>
</dbReference>
<evidence type="ECO:0000256" key="8">
    <source>
        <dbReference type="ARBA" id="ARBA00023163"/>
    </source>
</evidence>
<feature type="modified residue" description="4-aspartylphosphate" evidence="10">
    <location>
        <position position="55"/>
    </location>
</feature>
<keyword evidence="8" id="KW-0804">Transcription</keyword>
<dbReference type="PROSITE" id="PS50110">
    <property type="entry name" value="RESPONSE_REGULATORY"/>
    <property type="match status" value="1"/>
</dbReference>
<evidence type="ECO:0000313" key="14">
    <source>
        <dbReference type="EMBL" id="ODR48195.1"/>
    </source>
</evidence>
<dbReference type="InterPro" id="IPR011006">
    <property type="entry name" value="CheY-like_superfamily"/>
</dbReference>
<dbReference type="EMBL" id="MEHA01000013">
    <property type="protein sequence ID" value="ODR49378.1"/>
    <property type="molecule type" value="Genomic_DNA"/>
</dbReference>
<feature type="domain" description="Response regulatory" evidence="12">
    <location>
        <begin position="3"/>
        <end position="120"/>
    </location>
</feature>
<keyword evidence="18" id="KW-1185">Reference proteome</keyword>
<dbReference type="PANTHER" id="PTHR42713">
    <property type="entry name" value="HISTIDINE KINASE-RELATED"/>
    <property type="match status" value="1"/>
</dbReference>
<dbReference type="Proteomes" id="UP000094869">
    <property type="component" value="Unassembled WGS sequence"/>
</dbReference>
<dbReference type="InterPro" id="IPR020449">
    <property type="entry name" value="Tscrpt_reg_AraC-type_HTH"/>
</dbReference>
<evidence type="ECO:0000313" key="15">
    <source>
        <dbReference type="EMBL" id="ODR49378.1"/>
    </source>
</evidence>
<keyword evidence="7" id="KW-0238">DNA-binding</keyword>
<keyword evidence="4 10" id="KW-0597">Phosphoprotein</keyword>
<dbReference type="SUPFAM" id="SSF46689">
    <property type="entry name" value="Homeodomain-like"/>
    <property type="match status" value="2"/>
</dbReference>
<dbReference type="Gene3D" id="3.40.50.2300">
    <property type="match status" value="1"/>
</dbReference>
<dbReference type="PANTHER" id="PTHR42713:SF3">
    <property type="entry name" value="TRANSCRIPTIONAL REGULATORY PROTEIN HPTR"/>
    <property type="match status" value="1"/>
</dbReference>
<dbReference type="Gene3D" id="1.10.10.60">
    <property type="entry name" value="Homeodomain-like"/>
    <property type="match status" value="2"/>
</dbReference>
<organism evidence="15 17">
    <name type="scientific">Eisenbergiella tayi</name>
    <dbReference type="NCBI Taxonomy" id="1432052"/>
    <lineage>
        <taxon>Bacteria</taxon>
        <taxon>Bacillati</taxon>
        <taxon>Bacillota</taxon>
        <taxon>Clostridia</taxon>
        <taxon>Lachnospirales</taxon>
        <taxon>Lachnospiraceae</taxon>
        <taxon>Eisenbergiella</taxon>
    </lineage>
</organism>
<evidence type="ECO:0000256" key="5">
    <source>
        <dbReference type="ARBA" id="ARBA00023012"/>
    </source>
</evidence>
<gene>
    <name evidence="13" type="primary">araC_12</name>
    <name evidence="15" type="ORF">BEI59_18025</name>
    <name evidence="13" type="ORF">BEI61_03378</name>
    <name evidence="14" type="ORF">BEI63_25395</name>
</gene>
<keyword evidence="5" id="KW-0902">Two-component regulatory system</keyword>
<dbReference type="PRINTS" id="PR00032">
    <property type="entry name" value="HTHARAC"/>
</dbReference>
<dbReference type="SMART" id="SM00342">
    <property type="entry name" value="HTH_ARAC"/>
    <property type="match status" value="1"/>
</dbReference>
<name>A0A1E3UFN5_9FIRM</name>
<evidence type="ECO:0000256" key="3">
    <source>
        <dbReference type="ARBA" id="ARBA00022490"/>
    </source>
</evidence>
<dbReference type="Pfam" id="PF00072">
    <property type="entry name" value="Response_reg"/>
    <property type="match status" value="1"/>
</dbReference>
<dbReference type="AlphaFoldDB" id="A0A1E3UFN5"/>
<dbReference type="GO" id="GO:0005737">
    <property type="term" value="C:cytoplasm"/>
    <property type="evidence" value="ECO:0007669"/>
    <property type="project" value="UniProtKB-SubCell"/>
</dbReference>
<dbReference type="Proteomes" id="UP000094271">
    <property type="component" value="Unassembled WGS sequence"/>
</dbReference>
<evidence type="ECO:0000259" key="11">
    <source>
        <dbReference type="PROSITE" id="PS01124"/>
    </source>
</evidence>
<sequence>MYRVLIAEDEVFVRLGLKMSVEWEKMDMRVIADAANGQQAWDIYEKEHPDIILTDIRMPVMDGMELIRRIRERDRETRIVILSCLEEFQLVREAISMGVSDYILKLTMTPEDMEKILQKVRTELESIRGSRKEQGEVSPEEKKRVLLDFFYYDSYDMESVKRRLERLALPFGQKNLLMAILEVDNYGRLQSRFKDEYGLLVSSAISNVLNELMGEYGNGFLIEEKETSYIMIAEHGKYMQKAEAERAFVQFLAKIQKTLRLYFQTSVTIGCSQMFDGYESLRTMYGQCRFCLSGKFFHSGGELLLYSAERNRDHFAAVKEAMEKLYEENGRQERMQAYAETGLEMYRKSPDQESMARFFKNLVGEEVNHMAMEKQKQFALSGEYVQRMDRAENLDQLLAVFHDLRYELYVDPDARKMNKTVASIMQYISTHYAKNMPLEQIAEEVELSPNYICSLFKKETGINLYQYIMEFRINRAKELLLSTNLKSYEIAAKTGFADESYFSRSFKKVTGQSPVEFRRSVFHKEDTVTKGG</sequence>
<dbReference type="InterPro" id="IPR009057">
    <property type="entry name" value="Homeodomain-like_sf"/>
</dbReference>
<evidence type="ECO:0000313" key="16">
    <source>
        <dbReference type="Proteomes" id="UP000094067"/>
    </source>
</evidence>
<dbReference type="InterPro" id="IPR001789">
    <property type="entry name" value="Sig_transdc_resp-reg_receiver"/>
</dbReference>
<evidence type="ECO:0000259" key="12">
    <source>
        <dbReference type="PROSITE" id="PS50110"/>
    </source>
</evidence>
<reference evidence="14 18" key="2">
    <citation type="submission" date="2016-08" db="EMBL/GenBank/DDBJ databases">
        <title>Characterization of Isolates of Eisenbergiella tayi Derived from Blood Cultures, Using Whole Genome Sequencing.</title>
        <authorList>
            <person name="Bernier A.-M."/>
            <person name="Burdz T."/>
            <person name="Wiebe D."/>
            <person name="Bernard K."/>
        </authorList>
    </citation>
    <scope>NUCLEOTIDE SEQUENCE [LARGE SCALE GENOMIC DNA]</scope>
    <source>
        <strain evidence="14 18">NML120146</strain>
    </source>
</reference>
<keyword evidence="3" id="KW-0963">Cytoplasm</keyword>
<evidence type="ECO:0000313" key="13">
    <source>
        <dbReference type="EMBL" id="ODM07488.1"/>
    </source>
</evidence>
<dbReference type="Proteomes" id="UP000094067">
    <property type="component" value="Unassembled WGS sequence"/>
</dbReference>
<feature type="domain" description="HTH araC/xylS-type" evidence="11">
    <location>
        <begin position="422"/>
        <end position="520"/>
    </location>
</feature>
<evidence type="ECO:0000256" key="10">
    <source>
        <dbReference type="PROSITE-ProRule" id="PRU00169"/>
    </source>
</evidence>
<dbReference type="CDD" id="cd17536">
    <property type="entry name" value="REC_YesN-like"/>
    <property type="match status" value="1"/>
</dbReference>
<reference evidence="15 17" key="3">
    <citation type="submission" date="2016-08" db="EMBL/GenBank/DDBJ databases">
        <authorList>
            <person name="Seilhamer J.J."/>
        </authorList>
    </citation>
    <scope>NUCLEOTIDE SEQUENCE [LARGE SCALE GENOMIC DNA]</scope>
    <source>
        <strain evidence="15 17">NML150140-1</strain>
    </source>
</reference>
<comment type="caution">
    <text evidence="15">The sequence shown here is derived from an EMBL/GenBank/DDBJ whole genome shotgun (WGS) entry which is preliminary data.</text>
</comment>
<dbReference type="InterPro" id="IPR018060">
    <property type="entry name" value="HTH_AraC"/>
</dbReference>
<dbReference type="EMBL" id="MEHD01000043">
    <property type="protein sequence ID" value="ODR48195.1"/>
    <property type="molecule type" value="Genomic_DNA"/>
</dbReference>
<dbReference type="OrthoDB" id="342399at2"/>
<dbReference type="GO" id="GO:0043565">
    <property type="term" value="F:sequence-specific DNA binding"/>
    <property type="evidence" value="ECO:0007669"/>
    <property type="project" value="InterPro"/>
</dbReference>
<evidence type="ECO:0000256" key="1">
    <source>
        <dbReference type="ARBA" id="ARBA00004496"/>
    </source>
</evidence>
<comment type="subcellular location">
    <subcellularLocation>
        <location evidence="1">Cytoplasm</location>
    </subcellularLocation>
</comment>
<reference evidence="13 16" key="1">
    <citation type="submission" date="2016-07" db="EMBL/GenBank/DDBJ databases">
        <title>Characterization of isolates of Eisenbergiella tayi derived from blood cultures, using whole genome sequencing.</title>
        <authorList>
            <person name="Burdz T."/>
            <person name="Wiebe D."/>
            <person name="Huynh C."/>
            <person name="Bernard K."/>
        </authorList>
    </citation>
    <scope>NUCLEOTIDE SEQUENCE [LARGE SCALE GENOMIC DNA]</scope>
    <source>
        <strain evidence="13 16">NML 110608</strain>
    </source>
</reference>
<comment type="function">
    <text evidence="9">May play the central regulatory role in sporulation. It may be an element of the effector pathway responsible for the activation of sporulation genes in response to nutritional stress. Spo0A may act in concert with spo0H (a sigma factor) to control the expression of some genes that are critical to the sporulation process.</text>
</comment>
<evidence type="ECO:0000256" key="7">
    <source>
        <dbReference type="ARBA" id="ARBA00023125"/>
    </source>
</evidence>
<dbReference type="GO" id="GO:0003700">
    <property type="term" value="F:DNA-binding transcription factor activity"/>
    <property type="evidence" value="ECO:0007669"/>
    <property type="project" value="InterPro"/>
</dbReference>
<dbReference type="SUPFAM" id="SSF52172">
    <property type="entry name" value="CheY-like"/>
    <property type="match status" value="1"/>
</dbReference>
<evidence type="ECO:0000256" key="9">
    <source>
        <dbReference type="ARBA" id="ARBA00024867"/>
    </source>
</evidence>
<evidence type="ECO:0000313" key="18">
    <source>
        <dbReference type="Proteomes" id="UP000094869"/>
    </source>
</evidence>
<dbReference type="EMBL" id="MCGH01000002">
    <property type="protein sequence ID" value="ODM07488.1"/>
    <property type="molecule type" value="Genomic_DNA"/>
</dbReference>
<dbReference type="RefSeq" id="WP_069153123.1">
    <property type="nucleotide sequence ID" value="NZ_DBFYTW010000258.1"/>
</dbReference>
<accession>A0A1E3UFN5</accession>
<evidence type="ECO:0000313" key="17">
    <source>
        <dbReference type="Proteomes" id="UP000094271"/>
    </source>
</evidence>
<dbReference type="InterPro" id="IPR051552">
    <property type="entry name" value="HptR"/>
</dbReference>
<dbReference type="PROSITE" id="PS01124">
    <property type="entry name" value="HTH_ARAC_FAMILY_2"/>
    <property type="match status" value="1"/>
</dbReference>
<evidence type="ECO:0000256" key="6">
    <source>
        <dbReference type="ARBA" id="ARBA00023015"/>
    </source>
</evidence>
<dbReference type="SMART" id="SM00448">
    <property type="entry name" value="REC"/>
    <property type="match status" value="1"/>
</dbReference>
<proteinExistence type="predicted"/>
<evidence type="ECO:0000256" key="4">
    <source>
        <dbReference type="ARBA" id="ARBA00022553"/>
    </source>
</evidence>
<evidence type="ECO:0000256" key="2">
    <source>
        <dbReference type="ARBA" id="ARBA00018672"/>
    </source>
</evidence>
<protein>
    <recommendedName>
        <fullName evidence="2">Stage 0 sporulation protein A homolog</fullName>
    </recommendedName>
</protein>